<organism evidence="1 2">
    <name type="scientific">Mya arenaria</name>
    <name type="common">Soft-shell clam</name>
    <dbReference type="NCBI Taxonomy" id="6604"/>
    <lineage>
        <taxon>Eukaryota</taxon>
        <taxon>Metazoa</taxon>
        <taxon>Spiralia</taxon>
        <taxon>Lophotrochozoa</taxon>
        <taxon>Mollusca</taxon>
        <taxon>Bivalvia</taxon>
        <taxon>Autobranchia</taxon>
        <taxon>Heteroconchia</taxon>
        <taxon>Euheterodonta</taxon>
        <taxon>Imparidentia</taxon>
        <taxon>Neoheterodontei</taxon>
        <taxon>Myida</taxon>
        <taxon>Myoidea</taxon>
        <taxon>Myidae</taxon>
        <taxon>Mya</taxon>
    </lineage>
</organism>
<keyword evidence="2" id="KW-1185">Reference proteome</keyword>
<protein>
    <submittedName>
        <fullName evidence="1">Uncharacterized protein</fullName>
    </submittedName>
</protein>
<sequence length="123" mass="13537">MGYKIKDFMDLDIVFDLIQSVSGHDIDCNLLSRDGLHLSFLGTETVASCIEKAVRATLRRPLRDEGRAVIGPLLYSEAARSIVSETPQTADAPNPCCAVSFSLTCDCRRPHTISFPSRFSDES</sequence>
<evidence type="ECO:0000313" key="1">
    <source>
        <dbReference type="EMBL" id="WAR00664.1"/>
    </source>
</evidence>
<gene>
    <name evidence="1" type="ORF">MAR_025036</name>
</gene>
<accession>A0ABY7DX29</accession>
<dbReference type="EMBL" id="CP111014">
    <property type="protein sequence ID" value="WAR00664.1"/>
    <property type="molecule type" value="Genomic_DNA"/>
</dbReference>
<reference evidence="1" key="1">
    <citation type="submission" date="2022-11" db="EMBL/GenBank/DDBJ databases">
        <title>Centuries of genome instability and evolution in soft-shell clam transmissible cancer (bioRxiv).</title>
        <authorList>
            <person name="Hart S.F.M."/>
            <person name="Yonemitsu M.A."/>
            <person name="Giersch R.M."/>
            <person name="Beal B.F."/>
            <person name="Arriagada G."/>
            <person name="Davis B.W."/>
            <person name="Ostrander E.A."/>
            <person name="Goff S.P."/>
            <person name="Metzger M.J."/>
        </authorList>
    </citation>
    <scope>NUCLEOTIDE SEQUENCE</scope>
    <source>
        <strain evidence="1">MELC-2E11</strain>
        <tissue evidence="1">Siphon/mantle</tissue>
    </source>
</reference>
<name>A0ABY7DX29_MYAAR</name>
<dbReference type="Proteomes" id="UP001164746">
    <property type="component" value="Chromosome 3"/>
</dbReference>
<proteinExistence type="predicted"/>
<evidence type="ECO:0000313" key="2">
    <source>
        <dbReference type="Proteomes" id="UP001164746"/>
    </source>
</evidence>